<dbReference type="Pfam" id="PF09250">
    <property type="entry name" value="Prim-Pol"/>
    <property type="match status" value="1"/>
</dbReference>
<dbReference type="Gene3D" id="3.30.420.10">
    <property type="entry name" value="Ribonuclease H-like superfamily/Ribonuclease H"/>
    <property type="match status" value="1"/>
</dbReference>
<dbReference type="PROSITE" id="PS00447">
    <property type="entry name" value="DNA_POLYMERASE_A"/>
    <property type="match status" value="1"/>
</dbReference>
<dbReference type="EC" id="2.7.7.7" evidence="2"/>
<keyword evidence="12" id="KW-1185">Reference proteome</keyword>
<dbReference type="Pfam" id="PF00476">
    <property type="entry name" value="DNA_pol_A"/>
    <property type="match status" value="1"/>
</dbReference>
<dbReference type="InterPro" id="IPR002298">
    <property type="entry name" value="DNA_polymerase_A"/>
</dbReference>
<evidence type="ECO:0000256" key="8">
    <source>
        <dbReference type="SAM" id="MobiDB-lite"/>
    </source>
</evidence>
<keyword evidence="6" id="KW-0239">DNA-directed DNA polymerase</keyword>
<gene>
    <name evidence="11" type="ORF">GCM10023213_24690</name>
</gene>
<dbReference type="SMART" id="SM00482">
    <property type="entry name" value="POLAc"/>
    <property type="match status" value="1"/>
</dbReference>
<dbReference type="PANTHER" id="PTHR10133:SF62">
    <property type="entry name" value="DNA POLYMERASE THETA"/>
    <property type="match status" value="1"/>
</dbReference>
<organism evidence="11 12">
    <name type="scientific">Prosthecobacter algae</name>
    <dbReference type="NCBI Taxonomy" id="1144682"/>
    <lineage>
        <taxon>Bacteria</taxon>
        <taxon>Pseudomonadati</taxon>
        <taxon>Verrucomicrobiota</taxon>
        <taxon>Verrucomicrobiia</taxon>
        <taxon>Verrucomicrobiales</taxon>
        <taxon>Verrucomicrobiaceae</taxon>
        <taxon>Prosthecobacter</taxon>
    </lineage>
</organism>
<dbReference type="PANTHER" id="PTHR10133">
    <property type="entry name" value="DNA POLYMERASE I"/>
    <property type="match status" value="1"/>
</dbReference>
<dbReference type="InterPro" id="IPR001098">
    <property type="entry name" value="DNA-dir_DNA_pol_A_palm_dom"/>
</dbReference>
<protein>
    <recommendedName>
        <fullName evidence="3">DNA polymerase I</fullName>
        <ecNumber evidence="2">2.7.7.7</ecNumber>
    </recommendedName>
</protein>
<dbReference type="Gene3D" id="1.10.150.20">
    <property type="entry name" value="5' to 3' exonuclease, C-terminal subdomain"/>
    <property type="match status" value="1"/>
</dbReference>
<evidence type="ECO:0000259" key="10">
    <source>
        <dbReference type="SMART" id="SM00482"/>
    </source>
</evidence>
<feature type="region of interest" description="Disordered" evidence="8">
    <location>
        <begin position="872"/>
        <end position="892"/>
    </location>
</feature>
<dbReference type="InterPro" id="IPR002562">
    <property type="entry name" value="3'-5'_exonuclease_dom"/>
</dbReference>
<dbReference type="Gene3D" id="3.30.70.370">
    <property type="match status" value="1"/>
</dbReference>
<dbReference type="EMBL" id="BAABIA010000004">
    <property type="protein sequence ID" value="GAA5141073.1"/>
    <property type="molecule type" value="Genomic_DNA"/>
</dbReference>
<dbReference type="SUPFAM" id="SSF56747">
    <property type="entry name" value="Prim-pol domain"/>
    <property type="match status" value="1"/>
</dbReference>
<evidence type="ECO:0000259" key="9">
    <source>
        <dbReference type="SMART" id="SM00474"/>
    </source>
</evidence>
<feature type="domain" description="3'-5' exonuclease" evidence="9">
    <location>
        <begin position="897"/>
        <end position="1073"/>
    </location>
</feature>
<evidence type="ECO:0000256" key="2">
    <source>
        <dbReference type="ARBA" id="ARBA00012417"/>
    </source>
</evidence>
<evidence type="ECO:0000256" key="7">
    <source>
        <dbReference type="ARBA" id="ARBA00049244"/>
    </source>
</evidence>
<sequence>MSFSIPSNINELDRLQAAQFYHDQLGWAVHPLMPPDRGDEQERGKKPILKGWRNHRAEEVTQDFIRRHFNGTSHTNVGCVVRPPFIHVDLDSKPDAGESVRAWLATKPELDHAPRERTGGGAHLSFICRDLPESVLKSKKAITCQINDKVSAELYFDGLNIVLSPSVHKSGHRYVWEITGTIPEVSWEQLCHWFGFETPEAAKRGRPKKDSTWWSAFNGDLATLDIVALFRRAGRLGDCIDPDQQKWAVRCPWDHDHSKQHDGIGTDTAIFASEPPGFKCLHAHCAERSIKDVLEWFEAQQSGIVDEHCREQRVWKDGQKDREGRPRIVLPGPDREDSEFATEVAEVIAPKEVWFNKAERVVSVRLLRFSEKAQSLGFQALEPIEARTAIEDHVQTGLVQMDRDTSQPVFSARTMTRECAAGLLAAPQLRRKLPEIIRILDFPLPIRLPGGEIAQPKSGYDPRFRIYTDPAAPELRRMSRDEAFEWIKQAHVGFGFRDKQSLVHAIARLITPYCRGLMGWDGRFPLWHFSGNRPRAGKDYLAGVTQIVYEGRSIEDAPLERESEETRKRITAALMSGRRMLHFANCQGHIQDAVFIGAITSKTFGARNLGSTDARSDLTLPNEIEFSISANIGLTFRPDVEPRTRRITLEFPEDNANGREFPNPELHDWVRQHRREILSAIDSLVAMWVEAGCPAGKRPFNSFPEWATVVGGVLGFHNLGDPCEPHLDDGGLPADRQTEAMRMLFVIGYAAHPDKWVGKAQIYEIIESNAETEAFSWFGDLAEKGAKHRIGKDLRQFKDRELDGILFMIDDHAKESQKHRFRFTKQKSSRHDVLGELFGMRQPSETALQGVNQAHLAHLSHSVALPKLQTFKSEENNKNRENKREYSTHTGEPMREMRQMRSASDLPAIAAAIRKSRSVALDLETYGPRKGDGLDPWAGDIRLLSLCVEGQEPWILDLRAIGYDLGELKTALESVEIIAHNAKFDLLWLRVKCGLRATRVFCTLVAARLFSAGTKPGNDLDKCLERYLGIAPAPDHSRSDWGSMFLTEDQLAYAARDVLHLQALSNKLWSLLESDQLDVVGRLEFDLVPVIVEMEAAGIAVDKARLREIETRARSSASDHAGMLRQKLNLPKLNPGSPQQLLEALKAAGIELDNTNEETLKAADDGEIIPLILDYRGAEKLAQQAASLLECVKQDGRIHGRFDPTGTATGRFSSKDPNLQNVGRGELRTCFVPEPGNKLIVADYSQIELRAAAVIAGEKKMIEAYKNGVDLHKQTASEVLNKPLEDVTKQDRQISKSANFGLLYGQSAPGLVRYAASSYGVQMELDQAEQIRRQFFRTYDRLRQWHGVSHNQADAGAREVRTVLGRRRLIPETASEWERFTALVNTPVQGGCADGMKQALVLLAQRLPNEARIISTVHDEVLVEAPEAMANEVCDLVQATMIEAMAALFPQVPIEVEAGSCANWGEK</sequence>
<proteinExistence type="inferred from homology"/>
<dbReference type="Proteomes" id="UP001499852">
    <property type="component" value="Unassembled WGS sequence"/>
</dbReference>
<evidence type="ECO:0000256" key="5">
    <source>
        <dbReference type="ARBA" id="ARBA00022695"/>
    </source>
</evidence>
<dbReference type="SMART" id="SM00474">
    <property type="entry name" value="35EXOc"/>
    <property type="match status" value="1"/>
</dbReference>
<evidence type="ECO:0000256" key="4">
    <source>
        <dbReference type="ARBA" id="ARBA00022679"/>
    </source>
</evidence>
<dbReference type="SUPFAM" id="SSF53098">
    <property type="entry name" value="Ribonuclease H-like"/>
    <property type="match status" value="1"/>
</dbReference>
<dbReference type="InterPro" id="IPR012337">
    <property type="entry name" value="RNaseH-like_sf"/>
</dbReference>
<evidence type="ECO:0000256" key="1">
    <source>
        <dbReference type="ARBA" id="ARBA00007705"/>
    </source>
</evidence>
<keyword evidence="4" id="KW-0808">Transferase</keyword>
<name>A0ABP9P8S8_9BACT</name>
<dbReference type="PRINTS" id="PR00868">
    <property type="entry name" value="DNAPOLI"/>
</dbReference>
<dbReference type="InterPro" id="IPR019760">
    <property type="entry name" value="DNA-dir_DNA_pol_A_CS"/>
</dbReference>
<dbReference type="InterPro" id="IPR015330">
    <property type="entry name" value="DNA_primase/pol_bifunc_N"/>
</dbReference>
<dbReference type="SUPFAM" id="SSF56672">
    <property type="entry name" value="DNA/RNA polymerases"/>
    <property type="match status" value="1"/>
</dbReference>
<reference evidence="12" key="1">
    <citation type="journal article" date="2019" name="Int. J. Syst. Evol. Microbiol.">
        <title>The Global Catalogue of Microorganisms (GCM) 10K type strain sequencing project: providing services to taxonomists for standard genome sequencing and annotation.</title>
        <authorList>
            <consortium name="The Broad Institute Genomics Platform"/>
            <consortium name="The Broad Institute Genome Sequencing Center for Infectious Disease"/>
            <person name="Wu L."/>
            <person name="Ma J."/>
        </authorList>
    </citation>
    <scope>NUCLEOTIDE SEQUENCE [LARGE SCALE GENOMIC DNA]</scope>
    <source>
        <strain evidence="12">JCM 18053</strain>
    </source>
</reference>
<dbReference type="InterPro" id="IPR043502">
    <property type="entry name" value="DNA/RNA_pol_sf"/>
</dbReference>
<evidence type="ECO:0000313" key="12">
    <source>
        <dbReference type="Proteomes" id="UP001499852"/>
    </source>
</evidence>
<dbReference type="RefSeq" id="WP_345736677.1">
    <property type="nucleotide sequence ID" value="NZ_BAABIA010000004.1"/>
</dbReference>
<comment type="catalytic activity">
    <reaction evidence="7">
        <text>DNA(n) + a 2'-deoxyribonucleoside 5'-triphosphate = DNA(n+1) + diphosphate</text>
        <dbReference type="Rhea" id="RHEA:22508"/>
        <dbReference type="Rhea" id="RHEA-COMP:17339"/>
        <dbReference type="Rhea" id="RHEA-COMP:17340"/>
        <dbReference type="ChEBI" id="CHEBI:33019"/>
        <dbReference type="ChEBI" id="CHEBI:61560"/>
        <dbReference type="ChEBI" id="CHEBI:173112"/>
        <dbReference type="EC" id="2.7.7.7"/>
    </reaction>
</comment>
<comment type="similarity">
    <text evidence="1">Belongs to the DNA polymerase type-A family.</text>
</comment>
<feature type="domain" description="DNA-directed DNA polymerase family A palm" evidence="10">
    <location>
        <begin position="1223"/>
        <end position="1429"/>
    </location>
</feature>
<dbReference type="Pfam" id="PF01612">
    <property type="entry name" value="DNA_pol_A_exo1"/>
    <property type="match status" value="1"/>
</dbReference>
<evidence type="ECO:0000256" key="3">
    <source>
        <dbReference type="ARBA" id="ARBA00020311"/>
    </source>
</evidence>
<dbReference type="Gene3D" id="1.20.1060.10">
    <property type="entry name" value="Taq DNA Polymerase, Chain T, domain 4"/>
    <property type="match status" value="1"/>
</dbReference>
<comment type="caution">
    <text evidence="11">The sequence shown here is derived from an EMBL/GenBank/DDBJ whole genome shotgun (WGS) entry which is preliminary data.</text>
</comment>
<keyword evidence="5" id="KW-0548">Nucleotidyltransferase</keyword>
<evidence type="ECO:0000256" key="6">
    <source>
        <dbReference type="ARBA" id="ARBA00022932"/>
    </source>
</evidence>
<accession>A0ABP9P8S8</accession>
<evidence type="ECO:0000313" key="11">
    <source>
        <dbReference type="EMBL" id="GAA5141073.1"/>
    </source>
</evidence>
<dbReference type="InterPro" id="IPR036397">
    <property type="entry name" value="RNaseH_sf"/>
</dbReference>